<sequence>MRRPFEEKEILTVKQLAEYLQMDEHTIYRLARAKIIPGVKIKGQWRFKKNLIDKWLEDESLKSLQKDKKEKENEW</sequence>
<dbReference type="AlphaFoldDB" id="A0A7V5HYV9"/>
<evidence type="ECO:0000259" key="1">
    <source>
        <dbReference type="Pfam" id="PF12728"/>
    </source>
</evidence>
<dbReference type="InterPro" id="IPR041657">
    <property type="entry name" value="HTH_17"/>
</dbReference>
<comment type="caution">
    <text evidence="2">The sequence shown here is derived from an EMBL/GenBank/DDBJ whole genome shotgun (WGS) entry which is preliminary data.</text>
</comment>
<dbReference type="SUPFAM" id="SSF46955">
    <property type="entry name" value="Putative DNA-binding domain"/>
    <property type="match status" value="1"/>
</dbReference>
<name>A0A7V5HYV9_UNCAE</name>
<dbReference type="EMBL" id="DRTT01000013">
    <property type="protein sequence ID" value="HHF97971.1"/>
    <property type="molecule type" value="Genomic_DNA"/>
</dbReference>
<accession>A0A7V5HYV9</accession>
<evidence type="ECO:0000313" key="2">
    <source>
        <dbReference type="EMBL" id="HHF97971.1"/>
    </source>
</evidence>
<dbReference type="Proteomes" id="UP000886070">
    <property type="component" value="Unassembled WGS sequence"/>
</dbReference>
<gene>
    <name evidence="2" type="ORF">ENL39_00580</name>
</gene>
<dbReference type="Pfam" id="PF12728">
    <property type="entry name" value="HTH_17"/>
    <property type="match status" value="1"/>
</dbReference>
<dbReference type="GO" id="GO:0003677">
    <property type="term" value="F:DNA binding"/>
    <property type="evidence" value="ECO:0007669"/>
    <property type="project" value="UniProtKB-KW"/>
</dbReference>
<dbReference type="NCBIfam" id="TIGR01764">
    <property type="entry name" value="excise"/>
    <property type="match status" value="1"/>
</dbReference>
<dbReference type="InterPro" id="IPR009061">
    <property type="entry name" value="DNA-bd_dom_put_sf"/>
</dbReference>
<protein>
    <submittedName>
        <fullName evidence="2">DNA-binding protein</fullName>
    </submittedName>
</protein>
<dbReference type="InterPro" id="IPR010093">
    <property type="entry name" value="SinI_DNA-bd"/>
</dbReference>
<keyword evidence="2" id="KW-0238">DNA-binding</keyword>
<reference evidence="2" key="1">
    <citation type="journal article" date="2020" name="mSystems">
        <title>Genome- and Community-Level Interaction Insights into Carbon Utilization and Element Cycling Functions of Hydrothermarchaeota in Hydrothermal Sediment.</title>
        <authorList>
            <person name="Zhou Z."/>
            <person name="Liu Y."/>
            <person name="Xu W."/>
            <person name="Pan J."/>
            <person name="Luo Z.H."/>
            <person name="Li M."/>
        </authorList>
    </citation>
    <scope>NUCLEOTIDE SEQUENCE [LARGE SCALE GENOMIC DNA]</scope>
    <source>
        <strain evidence="2">HyVt-92</strain>
    </source>
</reference>
<organism evidence="2">
    <name type="scientific">Aerophobetes bacterium</name>
    <dbReference type="NCBI Taxonomy" id="2030807"/>
    <lineage>
        <taxon>Bacteria</taxon>
        <taxon>Candidatus Aerophobota</taxon>
    </lineage>
</organism>
<feature type="domain" description="Helix-turn-helix" evidence="1">
    <location>
        <begin position="11"/>
        <end position="58"/>
    </location>
</feature>
<proteinExistence type="predicted"/>